<organism evidence="3 4">
    <name type="scientific">Brevibacillus choshinensis</name>
    <dbReference type="NCBI Taxonomy" id="54911"/>
    <lineage>
        <taxon>Bacteria</taxon>
        <taxon>Bacillati</taxon>
        <taxon>Bacillota</taxon>
        <taxon>Bacilli</taxon>
        <taxon>Bacillales</taxon>
        <taxon>Paenibacillaceae</taxon>
        <taxon>Brevibacillus</taxon>
    </lineage>
</organism>
<evidence type="ECO:0000313" key="3">
    <source>
        <dbReference type="EMBL" id="KQL46821.1"/>
    </source>
</evidence>
<dbReference type="InterPro" id="IPR020904">
    <property type="entry name" value="Sc_DH/Rdtase_CS"/>
</dbReference>
<dbReference type="NCBIfam" id="NF005559">
    <property type="entry name" value="PRK07231.1"/>
    <property type="match status" value="1"/>
</dbReference>
<dbReference type="PRINTS" id="PR00080">
    <property type="entry name" value="SDRFAMILY"/>
</dbReference>
<keyword evidence="2" id="KW-0560">Oxidoreductase</keyword>
<dbReference type="PROSITE" id="PS00061">
    <property type="entry name" value="ADH_SHORT"/>
    <property type="match status" value="1"/>
</dbReference>
<evidence type="ECO:0000313" key="4">
    <source>
        <dbReference type="Proteomes" id="UP000051063"/>
    </source>
</evidence>
<dbReference type="InterPro" id="IPR036291">
    <property type="entry name" value="NAD(P)-bd_dom_sf"/>
</dbReference>
<gene>
    <name evidence="3" type="ORF">AN963_18155</name>
</gene>
<dbReference type="Proteomes" id="UP000051063">
    <property type="component" value="Unassembled WGS sequence"/>
</dbReference>
<evidence type="ECO:0000256" key="1">
    <source>
        <dbReference type="ARBA" id="ARBA00006484"/>
    </source>
</evidence>
<dbReference type="SUPFAM" id="SSF51735">
    <property type="entry name" value="NAD(P)-binding Rossmann-fold domains"/>
    <property type="match status" value="1"/>
</dbReference>
<reference evidence="3 4" key="1">
    <citation type="submission" date="2015-09" db="EMBL/GenBank/DDBJ databases">
        <title>Genome sequencing project for genomic taxonomy and phylogenomics of Bacillus-like bacteria.</title>
        <authorList>
            <person name="Liu B."/>
            <person name="Wang J."/>
            <person name="Zhu Y."/>
            <person name="Liu G."/>
            <person name="Chen Q."/>
            <person name="Chen Z."/>
            <person name="Lan J."/>
            <person name="Che J."/>
            <person name="Ge C."/>
            <person name="Shi H."/>
            <person name="Pan Z."/>
            <person name="Liu X."/>
        </authorList>
    </citation>
    <scope>NUCLEOTIDE SEQUENCE [LARGE SCALE GENOMIC DNA]</scope>
    <source>
        <strain evidence="3 4">DSM 8552</strain>
    </source>
</reference>
<dbReference type="PANTHER" id="PTHR24321:SF8">
    <property type="entry name" value="ESTRADIOL 17-BETA-DEHYDROGENASE 8-RELATED"/>
    <property type="match status" value="1"/>
</dbReference>
<dbReference type="Gene3D" id="3.40.50.720">
    <property type="entry name" value="NAD(P)-binding Rossmann-like Domain"/>
    <property type="match status" value="1"/>
</dbReference>
<dbReference type="EMBL" id="LJJB01000010">
    <property type="protein sequence ID" value="KQL46821.1"/>
    <property type="molecule type" value="Genomic_DNA"/>
</dbReference>
<keyword evidence="4" id="KW-1185">Reference proteome</keyword>
<dbReference type="Pfam" id="PF13561">
    <property type="entry name" value="adh_short_C2"/>
    <property type="match status" value="1"/>
</dbReference>
<dbReference type="PANTHER" id="PTHR24321">
    <property type="entry name" value="DEHYDROGENASES, SHORT CHAIN"/>
    <property type="match status" value="1"/>
</dbReference>
<accession>A0ABR5N879</accession>
<comment type="caution">
    <text evidence="3">The sequence shown here is derived from an EMBL/GenBank/DDBJ whole genome shotgun (WGS) entry which is preliminary data.</text>
</comment>
<proteinExistence type="inferred from homology"/>
<name>A0ABR5N879_BRECH</name>
<protein>
    <submittedName>
        <fullName evidence="3">Short-chain dehydrogenase</fullName>
    </submittedName>
</protein>
<dbReference type="InterPro" id="IPR002347">
    <property type="entry name" value="SDR_fam"/>
</dbReference>
<sequence>MNRLQNKVAIITGAGSGMGREEALLFASEGAKVVVTDIQEEKVHQVVAEIKENGGEAIGLYHNVTSEENWVKVVEEAVETFGKVDVLVNNAGIPSQSMPLHEFTLEAWNRTMDINLNGTFLGMKHVLPVMLENKGGSIVNISSIAGLTGGSGASAYTASKGAVRMLTKGTAIQYAKQNIRCNSVHPGFIETPMTTDMFANDEMTKWFHSLTPLPRLGKARDVAEGVLFLASDASSFITGIELPVDGGYSAQ</sequence>
<dbReference type="PRINTS" id="PR00081">
    <property type="entry name" value="GDHRDH"/>
</dbReference>
<comment type="similarity">
    <text evidence="1">Belongs to the short-chain dehydrogenases/reductases (SDR) family.</text>
</comment>
<evidence type="ECO:0000256" key="2">
    <source>
        <dbReference type="ARBA" id="ARBA00023002"/>
    </source>
</evidence>
<dbReference type="RefSeq" id="WP_055745920.1">
    <property type="nucleotide sequence ID" value="NZ_LJJB01000010.1"/>
</dbReference>